<protein>
    <submittedName>
        <fullName evidence="1">Uncharacterized protein</fullName>
    </submittedName>
</protein>
<name>A0A834M2Q5_RHYFE</name>
<dbReference type="EMBL" id="JAACXV010023649">
    <property type="protein sequence ID" value="KAF7262904.1"/>
    <property type="molecule type" value="Genomic_DNA"/>
</dbReference>
<organism evidence="1 2">
    <name type="scientific">Rhynchophorus ferrugineus</name>
    <name type="common">Red palm weevil</name>
    <name type="synonym">Curculio ferrugineus</name>
    <dbReference type="NCBI Taxonomy" id="354439"/>
    <lineage>
        <taxon>Eukaryota</taxon>
        <taxon>Metazoa</taxon>
        <taxon>Ecdysozoa</taxon>
        <taxon>Arthropoda</taxon>
        <taxon>Hexapoda</taxon>
        <taxon>Insecta</taxon>
        <taxon>Pterygota</taxon>
        <taxon>Neoptera</taxon>
        <taxon>Endopterygota</taxon>
        <taxon>Coleoptera</taxon>
        <taxon>Polyphaga</taxon>
        <taxon>Cucujiformia</taxon>
        <taxon>Curculionidae</taxon>
        <taxon>Dryophthorinae</taxon>
        <taxon>Rhynchophorus</taxon>
    </lineage>
</organism>
<keyword evidence="2" id="KW-1185">Reference proteome</keyword>
<dbReference type="Proteomes" id="UP000625711">
    <property type="component" value="Unassembled WGS sequence"/>
</dbReference>
<proteinExistence type="predicted"/>
<evidence type="ECO:0000313" key="1">
    <source>
        <dbReference type="EMBL" id="KAF7262904.1"/>
    </source>
</evidence>
<sequence length="109" mass="12417">MIGFLIGQREPVPPYPALFTDLFQLNYRFVHFIRSAAQTMYSVSLLEGVRSFVRPQVYRINNGLKLARLMSQQSISRRLLFASLGAEIKLPLAESGCRILEIECYTGTM</sequence>
<gene>
    <name evidence="1" type="ORF">GWI33_003862</name>
</gene>
<evidence type="ECO:0000313" key="2">
    <source>
        <dbReference type="Proteomes" id="UP000625711"/>
    </source>
</evidence>
<accession>A0A834M2Q5</accession>
<dbReference type="AlphaFoldDB" id="A0A834M2Q5"/>
<comment type="caution">
    <text evidence="1">The sequence shown here is derived from an EMBL/GenBank/DDBJ whole genome shotgun (WGS) entry which is preliminary data.</text>
</comment>
<reference evidence="1" key="1">
    <citation type="submission" date="2020-08" db="EMBL/GenBank/DDBJ databases">
        <title>Genome sequencing and assembly of the red palm weevil Rhynchophorus ferrugineus.</title>
        <authorList>
            <person name="Dias G.B."/>
            <person name="Bergman C.M."/>
            <person name="Manee M."/>
        </authorList>
    </citation>
    <scope>NUCLEOTIDE SEQUENCE</scope>
    <source>
        <strain evidence="1">AA-2017</strain>
        <tissue evidence="1">Whole larva</tissue>
    </source>
</reference>